<dbReference type="VEuPathDB" id="FungiDB:PSTT_12316"/>
<gene>
    <name evidence="18" type="ORF">PSTT_12316</name>
</gene>
<dbReference type="PANTHER" id="PTHR42648:SF11">
    <property type="entry name" value="TRANSPOSON TY4-P GAG-POL POLYPROTEIN"/>
    <property type="match status" value="1"/>
</dbReference>
<dbReference type="InterPro" id="IPR012337">
    <property type="entry name" value="RNaseH-like_sf"/>
</dbReference>
<keyword evidence="11" id="KW-0808">Transferase</keyword>
<dbReference type="InterPro" id="IPR043502">
    <property type="entry name" value="DNA/RNA_pol_sf"/>
</dbReference>
<dbReference type="GO" id="GO:0046872">
    <property type="term" value="F:metal ion binding"/>
    <property type="evidence" value="ECO:0007669"/>
    <property type="project" value="UniProtKB-KW"/>
</dbReference>
<evidence type="ECO:0000313" key="19">
    <source>
        <dbReference type="Proteomes" id="UP000239156"/>
    </source>
</evidence>
<evidence type="ECO:0000256" key="8">
    <source>
        <dbReference type="ARBA" id="ARBA00022884"/>
    </source>
</evidence>
<dbReference type="InterPro" id="IPR039537">
    <property type="entry name" value="Retrotran_Ty1/copia-like"/>
</dbReference>
<keyword evidence="4" id="KW-0479">Metal-binding</keyword>
<dbReference type="Pfam" id="PF07727">
    <property type="entry name" value="RVT_2"/>
    <property type="match status" value="1"/>
</dbReference>
<keyword evidence="19" id="KW-1185">Reference proteome</keyword>
<keyword evidence="12" id="KW-0233">DNA recombination</keyword>
<protein>
    <recommendedName>
        <fullName evidence="17">Integrase catalytic domain-containing protein</fullName>
    </recommendedName>
</protein>
<dbReference type="GO" id="GO:0015074">
    <property type="term" value="P:DNA integration"/>
    <property type="evidence" value="ECO:0007669"/>
    <property type="project" value="UniProtKB-KW"/>
</dbReference>
<feature type="region of interest" description="Disordered" evidence="16">
    <location>
        <begin position="474"/>
        <end position="521"/>
    </location>
</feature>
<accession>A0A2S4UWM8</accession>
<dbReference type="InterPro" id="IPR013103">
    <property type="entry name" value="RVT_2"/>
</dbReference>
<keyword evidence="5" id="KW-0255">Endonuclease</keyword>
<proteinExistence type="predicted"/>
<comment type="catalytic activity">
    <reaction evidence="14">
        <text>DNA(n) + a 2'-deoxyribonucleoside 5'-triphosphate = DNA(n+1) + diphosphate</text>
        <dbReference type="Rhea" id="RHEA:22508"/>
        <dbReference type="Rhea" id="RHEA-COMP:17339"/>
        <dbReference type="Rhea" id="RHEA-COMP:17340"/>
        <dbReference type="ChEBI" id="CHEBI:33019"/>
        <dbReference type="ChEBI" id="CHEBI:61560"/>
        <dbReference type="ChEBI" id="CHEBI:173112"/>
        <dbReference type="EC" id="2.7.7.49"/>
    </reaction>
</comment>
<keyword evidence="10" id="KW-0695">RNA-directed DNA polymerase</keyword>
<reference evidence="18" key="1">
    <citation type="submission" date="2017-12" db="EMBL/GenBank/DDBJ databases">
        <title>Gene loss provides genomic basis for host adaptation in cereal stripe rust fungi.</title>
        <authorList>
            <person name="Xia C."/>
        </authorList>
    </citation>
    <scope>NUCLEOTIDE SEQUENCE [LARGE SCALE GENOMIC DNA]</scope>
    <source>
        <strain evidence="18">93-210</strain>
    </source>
</reference>
<evidence type="ECO:0000256" key="3">
    <source>
        <dbReference type="ARBA" id="ARBA00022722"/>
    </source>
</evidence>
<evidence type="ECO:0000256" key="14">
    <source>
        <dbReference type="ARBA" id="ARBA00048173"/>
    </source>
</evidence>
<dbReference type="EMBL" id="PKSL01000154">
    <property type="protein sequence ID" value="POW01693.1"/>
    <property type="molecule type" value="Genomic_DNA"/>
</dbReference>
<comment type="catalytic activity">
    <reaction evidence="15">
        <text>DNA(n) + a 2'-deoxyribonucleoside 5'-triphosphate = DNA(n+1) + diphosphate</text>
        <dbReference type="Rhea" id="RHEA:22508"/>
        <dbReference type="Rhea" id="RHEA-COMP:17339"/>
        <dbReference type="Rhea" id="RHEA-COMP:17340"/>
        <dbReference type="ChEBI" id="CHEBI:33019"/>
        <dbReference type="ChEBI" id="CHEBI:61560"/>
        <dbReference type="ChEBI" id="CHEBI:173112"/>
        <dbReference type="EC" id="2.7.7.7"/>
    </reaction>
</comment>
<evidence type="ECO:0000256" key="13">
    <source>
        <dbReference type="ARBA" id="ARBA00023268"/>
    </source>
</evidence>
<dbReference type="GO" id="GO:0003723">
    <property type="term" value="F:RNA binding"/>
    <property type="evidence" value="ECO:0007669"/>
    <property type="project" value="UniProtKB-KW"/>
</dbReference>
<dbReference type="GO" id="GO:0003964">
    <property type="term" value="F:RNA-directed DNA polymerase activity"/>
    <property type="evidence" value="ECO:0007669"/>
    <property type="project" value="UniProtKB-KW"/>
</dbReference>
<evidence type="ECO:0000256" key="4">
    <source>
        <dbReference type="ARBA" id="ARBA00022723"/>
    </source>
</evidence>
<evidence type="ECO:0000256" key="15">
    <source>
        <dbReference type="ARBA" id="ARBA00049244"/>
    </source>
</evidence>
<comment type="caution">
    <text evidence="18">The sequence shown here is derived from an EMBL/GenBank/DDBJ whole genome shotgun (WGS) entry which is preliminary data.</text>
</comment>
<feature type="region of interest" description="Disordered" evidence="16">
    <location>
        <begin position="74"/>
        <end position="120"/>
    </location>
</feature>
<evidence type="ECO:0000313" key="18">
    <source>
        <dbReference type="EMBL" id="POW01693.1"/>
    </source>
</evidence>
<dbReference type="SUPFAM" id="SSF53098">
    <property type="entry name" value="Ribonuclease H-like"/>
    <property type="match status" value="1"/>
</dbReference>
<evidence type="ECO:0000256" key="10">
    <source>
        <dbReference type="ARBA" id="ARBA00022918"/>
    </source>
</evidence>
<keyword evidence="6" id="KW-0378">Hydrolase</keyword>
<evidence type="ECO:0000256" key="9">
    <source>
        <dbReference type="ARBA" id="ARBA00022908"/>
    </source>
</evidence>
<keyword evidence="11" id="KW-0239">DNA-directed DNA polymerase</keyword>
<dbReference type="InterPro" id="IPR036397">
    <property type="entry name" value="RNaseH_sf"/>
</dbReference>
<evidence type="ECO:0000259" key="17">
    <source>
        <dbReference type="PROSITE" id="PS50994"/>
    </source>
</evidence>
<evidence type="ECO:0000256" key="5">
    <source>
        <dbReference type="ARBA" id="ARBA00022759"/>
    </source>
</evidence>
<dbReference type="InterPro" id="IPR001584">
    <property type="entry name" value="Integrase_cat-core"/>
</dbReference>
<dbReference type="GO" id="GO:0016787">
    <property type="term" value="F:hydrolase activity"/>
    <property type="evidence" value="ECO:0007669"/>
    <property type="project" value="UniProtKB-KW"/>
</dbReference>
<feature type="compositionally biased region" description="Polar residues" evidence="16">
    <location>
        <begin position="78"/>
        <end position="96"/>
    </location>
</feature>
<keyword evidence="3" id="KW-0540">Nuclease</keyword>
<dbReference type="Gene3D" id="3.30.420.10">
    <property type="entry name" value="Ribonuclease H-like superfamily/Ribonuclease H"/>
    <property type="match status" value="1"/>
</dbReference>
<dbReference type="Proteomes" id="UP000239156">
    <property type="component" value="Unassembled WGS sequence"/>
</dbReference>
<evidence type="ECO:0000256" key="16">
    <source>
        <dbReference type="SAM" id="MobiDB-lite"/>
    </source>
</evidence>
<dbReference type="VEuPathDB" id="FungiDB:PSHT_11834"/>
<dbReference type="GO" id="GO:0003887">
    <property type="term" value="F:DNA-directed DNA polymerase activity"/>
    <property type="evidence" value="ECO:0007669"/>
    <property type="project" value="UniProtKB-KW"/>
</dbReference>
<organism evidence="18 19">
    <name type="scientific">Puccinia striiformis</name>
    <dbReference type="NCBI Taxonomy" id="27350"/>
    <lineage>
        <taxon>Eukaryota</taxon>
        <taxon>Fungi</taxon>
        <taxon>Dikarya</taxon>
        <taxon>Basidiomycota</taxon>
        <taxon>Pucciniomycotina</taxon>
        <taxon>Pucciniomycetes</taxon>
        <taxon>Pucciniales</taxon>
        <taxon>Pucciniaceae</taxon>
        <taxon>Puccinia</taxon>
    </lineage>
</organism>
<dbReference type="SUPFAM" id="SSF56672">
    <property type="entry name" value="DNA/RNA polymerases"/>
    <property type="match status" value="1"/>
</dbReference>
<dbReference type="GO" id="GO:0006310">
    <property type="term" value="P:DNA recombination"/>
    <property type="evidence" value="ECO:0007669"/>
    <property type="project" value="UniProtKB-KW"/>
</dbReference>
<evidence type="ECO:0000256" key="12">
    <source>
        <dbReference type="ARBA" id="ARBA00023172"/>
    </source>
</evidence>
<dbReference type="PROSITE" id="PS50994">
    <property type="entry name" value="INTEGRASE"/>
    <property type="match status" value="1"/>
</dbReference>
<evidence type="ECO:0000256" key="2">
    <source>
        <dbReference type="ARBA" id="ARBA00022695"/>
    </source>
</evidence>
<keyword evidence="13" id="KW-0511">Multifunctional enzyme</keyword>
<evidence type="ECO:0000256" key="11">
    <source>
        <dbReference type="ARBA" id="ARBA00022932"/>
    </source>
</evidence>
<keyword evidence="8" id="KW-0694">RNA-binding</keyword>
<evidence type="ECO:0000256" key="6">
    <source>
        <dbReference type="ARBA" id="ARBA00022801"/>
    </source>
</evidence>
<keyword evidence="7" id="KW-0460">Magnesium</keyword>
<evidence type="ECO:0000256" key="7">
    <source>
        <dbReference type="ARBA" id="ARBA00022842"/>
    </source>
</evidence>
<dbReference type="GO" id="GO:0004519">
    <property type="term" value="F:endonuclease activity"/>
    <property type="evidence" value="ECO:0007669"/>
    <property type="project" value="UniProtKB-KW"/>
</dbReference>
<dbReference type="GO" id="GO:0032196">
    <property type="term" value="P:transposition"/>
    <property type="evidence" value="ECO:0007669"/>
    <property type="project" value="UniProtKB-KW"/>
</dbReference>
<keyword evidence="2" id="KW-0548">Nucleotidyltransferase</keyword>
<feature type="compositionally biased region" description="Basic and acidic residues" evidence="16">
    <location>
        <begin position="488"/>
        <end position="514"/>
    </location>
</feature>
<name>A0A2S4UWM8_9BASI</name>
<dbReference type="GO" id="GO:0005634">
    <property type="term" value="C:nucleus"/>
    <property type="evidence" value="ECO:0007669"/>
    <property type="project" value="UniProtKB-ARBA"/>
</dbReference>
<dbReference type="PANTHER" id="PTHR42648">
    <property type="entry name" value="TRANSPOSASE, PUTATIVE-RELATED"/>
    <property type="match status" value="1"/>
</dbReference>
<dbReference type="AlphaFoldDB" id="A0A2S4UWM8"/>
<keyword evidence="1" id="KW-0815">Transposition</keyword>
<evidence type="ECO:0000256" key="1">
    <source>
        <dbReference type="ARBA" id="ARBA00022578"/>
    </source>
</evidence>
<keyword evidence="9" id="KW-0229">DNA integration</keyword>
<feature type="domain" description="Integrase catalytic" evidence="17">
    <location>
        <begin position="318"/>
        <end position="501"/>
    </location>
</feature>
<sequence>MDSLTHSNIVTTDNRGSAKALWKAIKDRFASDESSNRARVFHEFLYVKFKEDALESYITDIKVAIKKLFNNENRAETNEPSSSNQAALVSTRSQRSYQKRERAGQPGSGSSGGQRDARRVITIRSKTQTTRRIHAGTYTQIRLQTGGKKLKLNGRPTKMLITTCKKDATLPIKGIGRVVLQWGNSIISLEGCLYVPDIVINLISSGGVIEKGCQIVANQHGFKVSKGELNLFGGKIDNNLFTMTNPDAVGGSIKHSAHFTQTSVKSLKSIHEKYGHASIQRIDHLIPSSVSKAERDSFECKPCVLSKISKQSFKAKSQSVSKVFERIHLDIIGPITPESKIKTRFILTLVDNYSGYLAGFPLAKKDDTTDVLINLLETEKKRIGYLPSLICSDGGGEFIGNRGSLIQKCYWHEVLKACCLALNQIPQKGNPQSPWEIMHGKTLPLCFSNLSVLQTPQPDFKLVDSDIFLPEKLTDKLNSDRQTPNQNAEDKLPQDEDHTSQELSSREENNYHQTDEDDDSSALDDYVSEMLTPKQPDKSVEMSTRVLRDRTTIKPPVRFGFHHYYEPNTFESAIRCSDEKFWKSAIESEITSIENHEVWDNHYQEPPNPLDTTWVFKIKDNCHGDPLKHKARLCVQGFDQIEGVDHEGTFAPTGKVSTLKMILIYSLHQNLTLTQFDVQGAFLHAPLTEEVYIKTPKGVNRHAPYLKLKKALYGLKQAPKNWYETLVAWLESIGFEESSCDPCLYLCNDNVSRVFFHVDDLVLVGPGNNFKEKFEK</sequence>